<keyword evidence="4" id="KW-0812">Transmembrane</keyword>
<keyword evidence="3" id="KW-0349">Heme</keyword>
<evidence type="ECO:0000313" key="6">
    <source>
        <dbReference type="Proteomes" id="UP001185069"/>
    </source>
</evidence>
<dbReference type="PRINTS" id="PR00463">
    <property type="entry name" value="EP450I"/>
</dbReference>
<keyword evidence="3" id="KW-0408">Iron</keyword>
<feature type="transmembrane region" description="Helical" evidence="4">
    <location>
        <begin position="184"/>
        <end position="205"/>
    </location>
</feature>
<dbReference type="PROSITE" id="PS00086">
    <property type="entry name" value="CYTOCHROME_P450"/>
    <property type="match status" value="1"/>
</dbReference>
<keyword evidence="4" id="KW-0472">Membrane</keyword>
<comment type="caution">
    <text evidence="5">The sequence shown here is derived from an EMBL/GenBank/DDBJ whole genome shotgun (WGS) entry which is preliminary data.</text>
</comment>
<keyword evidence="6" id="KW-1185">Reference proteome</keyword>
<keyword evidence="3" id="KW-0479">Metal-binding</keyword>
<dbReference type="SUPFAM" id="SSF48264">
    <property type="entry name" value="Cytochrome P450"/>
    <property type="match status" value="1"/>
</dbReference>
<dbReference type="InterPro" id="IPR036396">
    <property type="entry name" value="Cyt_P450_sf"/>
</dbReference>
<dbReference type="InterPro" id="IPR050121">
    <property type="entry name" value="Cytochrome_P450_monoxygenase"/>
</dbReference>
<sequence>MTATASSGIKRKDISAFRPGNGLPDGPKLPIALQTLIYFTARPQLMRYCRAKYGPAFTVRFMKRSVVVITEVEEIRKLFSGSPQAFHAGEGNRVLQPIVGDQSLLILDEDPHLRHRKLLMPAFAGASLRGYRELIAAIADEEVPGWRPGRTRLAEHTQAITLEIILRVVFGVTDPVRLAKMRTLVLGVTGASLFTMAGTLFPVLMKRIWPWNRLQRTLDGLDELLYAEIRECREAPDLAARTDVLARMVRAGDDADGLSDVEIRDELVTLLLAGHETTSNGLAWTLHELMRAPVELARAVAAADRQDKEGDEFLEACFKEGLRLRPVIGGVARRLTEPAEIAGYQLPAGVVVSPSIDLVQHDHALHADPGEFRPDRCLDGSLTTSNWLPFGGGVRRCIGAGFSMLESVEILRKVLQTWELAPVAEKPEATKTRHITLVPAKGARAILSRRR</sequence>
<dbReference type="InterPro" id="IPR001128">
    <property type="entry name" value="Cyt_P450"/>
</dbReference>
<dbReference type="PANTHER" id="PTHR24305">
    <property type="entry name" value="CYTOCHROME P450"/>
    <property type="match status" value="1"/>
</dbReference>
<dbReference type="Pfam" id="PF00067">
    <property type="entry name" value="p450"/>
    <property type="match status" value="1"/>
</dbReference>
<evidence type="ECO:0000256" key="3">
    <source>
        <dbReference type="RuleBase" id="RU000461"/>
    </source>
</evidence>
<dbReference type="PRINTS" id="PR00385">
    <property type="entry name" value="P450"/>
</dbReference>
<evidence type="ECO:0000256" key="2">
    <source>
        <dbReference type="ARBA" id="ARBA00010617"/>
    </source>
</evidence>
<organism evidence="5 6">
    <name type="scientific">Arthrobacter russicus</name>
    <dbReference type="NCBI Taxonomy" id="172040"/>
    <lineage>
        <taxon>Bacteria</taxon>
        <taxon>Bacillati</taxon>
        <taxon>Actinomycetota</taxon>
        <taxon>Actinomycetes</taxon>
        <taxon>Micrococcales</taxon>
        <taxon>Micrococcaceae</taxon>
        <taxon>Arthrobacter</taxon>
    </lineage>
</organism>
<protein>
    <submittedName>
        <fullName evidence="5">Cytochrome P450</fullName>
    </submittedName>
</protein>
<reference evidence="5 6" key="1">
    <citation type="submission" date="2023-07" db="EMBL/GenBank/DDBJ databases">
        <title>Sequencing the genomes of 1000 actinobacteria strains.</title>
        <authorList>
            <person name="Klenk H.-P."/>
        </authorList>
    </citation>
    <scope>NUCLEOTIDE SEQUENCE [LARGE SCALE GENOMIC DNA]</scope>
    <source>
        <strain evidence="5 6">DSM 14555</strain>
    </source>
</reference>
<dbReference type="Gene3D" id="1.10.630.10">
    <property type="entry name" value="Cytochrome P450"/>
    <property type="match status" value="1"/>
</dbReference>
<dbReference type="EMBL" id="JAVDQF010000001">
    <property type="protein sequence ID" value="MDR6271023.1"/>
    <property type="molecule type" value="Genomic_DNA"/>
</dbReference>
<dbReference type="CDD" id="cd11053">
    <property type="entry name" value="CYP110-like"/>
    <property type="match status" value="1"/>
</dbReference>
<dbReference type="InterPro" id="IPR002401">
    <property type="entry name" value="Cyt_P450_E_grp-I"/>
</dbReference>
<evidence type="ECO:0000313" key="5">
    <source>
        <dbReference type="EMBL" id="MDR6271023.1"/>
    </source>
</evidence>
<evidence type="ECO:0000256" key="1">
    <source>
        <dbReference type="ARBA" id="ARBA00001971"/>
    </source>
</evidence>
<dbReference type="Proteomes" id="UP001185069">
    <property type="component" value="Unassembled WGS sequence"/>
</dbReference>
<name>A0ABU1JF11_9MICC</name>
<comment type="similarity">
    <text evidence="2 3">Belongs to the cytochrome P450 family.</text>
</comment>
<keyword evidence="4" id="KW-1133">Transmembrane helix</keyword>
<gene>
    <name evidence="5" type="ORF">JOE69_003261</name>
</gene>
<evidence type="ECO:0000256" key="4">
    <source>
        <dbReference type="SAM" id="Phobius"/>
    </source>
</evidence>
<dbReference type="PANTHER" id="PTHR24305:SF166">
    <property type="entry name" value="CYTOCHROME P450 12A4, MITOCHONDRIAL-RELATED"/>
    <property type="match status" value="1"/>
</dbReference>
<accession>A0ABU1JF11</accession>
<dbReference type="InterPro" id="IPR017972">
    <property type="entry name" value="Cyt_P450_CS"/>
</dbReference>
<keyword evidence="3" id="KW-0503">Monooxygenase</keyword>
<keyword evidence="3" id="KW-0560">Oxidoreductase</keyword>
<proteinExistence type="inferred from homology"/>
<comment type="cofactor">
    <cofactor evidence="1">
        <name>heme</name>
        <dbReference type="ChEBI" id="CHEBI:30413"/>
    </cofactor>
</comment>
<dbReference type="RefSeq" id="WP_309800541.1">
    <property type="nucleotide sequence ID" value="NZ_BAAAHY010000006.1"/>
</dbReference>